<evidence type="ECO:0000256" key="1">
    <source>
        <dbReference type="ARBA" id="ARBA00022649"/>
    </source>
</evidence>
<proteinExistence type="inferred from homology"/>
<evidence type="ECO:0000256" key="2">
    <source>
        <dbReference type="ARBA" id="ARBA00049988"/>
    </source>
</evidence>
<reference evidence="3 4" key="1">
    <citation type="submission" date="2021-05" db="EMBL/GenBank/DDBJ databases">
        <title>Mycobacterium acidophilum sp. nov., an extremely acid-tolerant member of the genus Mycobacterium.</title>
        <authorList>
            <person name="Xia J."/>
        </authorList>
    </citation>
    <scope>NUCLEOTIDE SEQUENCE [LARGE SCALE GENOMIC DNA]</scope>
    <source>
        <strain evidence="3 4">M1</strain>
    </source>
</reference>
<sequence>MPSTASARLEFRVRPESKTAIDRAAALVDETVSEFARAAAEEKAERVLREYEATTTVPPEFFDELLDALDAPPVPNVALASAAQRARDMVMRD</sequence>
<comment type="caution">
    <text evidence="3">The sequence shown here is derived from an EMBL/GenBank/DDBJ whole genome shotgun (WGS) entry which is preliminary data.</text>
</comment>
<dbReference type="Gene3D" id="1.20.5.780">
    <property type="entry name" value="Single helix bin"/>
    <property type="match status" value="1"/>
</dbReference>
<gene>
    <name evidence="3" type="ORF">KIH27_06850</name>
</gene>
<dbReference type="PANTHER" id="PTHR35401:SF2">
    <property type="entry name" value="ABC-TYPE TRANSPORT SYSTEM"/>
    <property type="match status" value="1"/>
</dbReference>
<dbReference type="RefSeq" id="WP_214092185.1">
    <property type="nucleotide sequence ID" value="NZ_JAHCLR010000008.1"/>
</dbReference>
<dbReference type="Pfam" id="PF08681">
    <property type="entry name" value="TacA1"/>
    <property type="match status" value="1"/>
</dbReference>
<keyword evidence="1" id="KW-1277">Toxin-antitoxin system</keyword>
<dbReference type="InterPro" id="IPR010985">
    <property type="entry name" value="Ribbon_hlx_hlx"/>
</dbReference>
<evidence type="ECO:0000313" key="3">
    <source>
        <dbReference type="EMBL" id="MBS9533307.1"/>
    </source>
</evidence>
<dbReference type="Proteomes" id="UP001519535">
    <property type="component" value="Unassembled WGS sequence"/>
</dbReference>
<dbReference type="SUPFAM" id="SSF47598">
    <property type="entry name" value="Ribbon-helix-helix"/>
    <property type="match status" value="1"/>
</dbReference>
<name>A0ABS5RH34_9MYCO</name>
<protein>
    <submittedName>
        <fullName evidence="3">DUF1778 domain-containing protein</fullName>
    </submittedName>
</protein>
<dbReference type="EMBL" id="JAHCLR010000008">
    <property type="protein sequence ID" value="MBS9533307.1"/>
    <property type="molecule type" value="Genomic_DNA"/>
</dbReference>
<comment type="similarity">
    <text evidence="2">Belongs to the TacA antitoxin family.</text>
</comment>
<dbReference type="PANTHER" id="PTHR35401">
    <property type="entry name" value="COPG FAMILY HELIX-TURN-HELIX PROTEIN-RELATED-RELATED"/>
    <property type="match status" value="1"/>
</dbReference>
<evidence type="ECO:0000313" key="4">
    <source>
        <dbReference type="Proteomes" id="UP001519535"/>
    </source>
</evidence>
<accession>A0ABS5RH34</accession>
<keyword evidence="4" id="KW-1185">Reference proteome</keyword>
<dbReference type="InterPro" id="IPR014795">
    <property type="entry name" value="TacA_1-like"/>
</dbReference>
<organism evidence="3 4">
    <name type="scientific">Mycolicibacter acidiphilus</name>
    <dbReference type="NCBI Taxonomy" id="2835306"/>
    <lineage>
        <taxon>Bacteria</taxon>
        <taxon>Bacillati</taxon>
        <taxon>Actinomycetota</taxon>
        <taxon>Actinomycetes</taxon>
        <taxon>Mycobacteriales</taxon>
        <taxon>Mycobacteriaceae</taxon>
        <taxon>Mycolicibacter</taxon>
    </lineage>
</organism>